<dbReference type="EMBL" id="BAAACW010000017">
    <property type="protein sequence ID" value="GAA0352608.1"/>
    <property type="molecule type" value="Genomic_DNA"/>
</dbReference>
<sequence length="106" mass="12111">MNTIREEGFVLLESLVSLSILVLFVGAVLPFFMGVFSIRNLAKSQVESTRFLYESALFWEREGVKKESFHSNGVEVNSLHQSNAITIIWEGEERVSTKIQSIKWTE</sequence>
<evidence type="ECO:0000313" key="3">
    <source>
        <dbReference type="Proteomes" id="UP001501166"/>
    </source>
</evidence>
<dbReference type="RefSeq" id="WP_343753089.1">
    <property type="nucleotide sequence ID" value="NZ_BAAACW010000017.1"/>
</dbReference>
<feature type="transmembrane region" description="Helical" evidence="1">
    <location>
        <begin position="15"/>
        <end position="36"/>
    </location>
</feature>
<accession>A0ABN0X1A6</accession>
<evidence type="ECO:0000256" key="1">
    <source>
        <dbReference type="SAM" id="Phobius"/>
    </source>
</evidence>
<organism evidence="2 3">
    <name type="scientific">Alkalibacterium iburiense</name>
    <dbReference type="NCBI Taxonomy" id="290589"/>
    <lineage>
        <taxon>Bacteria</taxon>
        <taxon>Bacillati</taxon>
        <taxon>Bacillota</taxon>
        <taxon>Bacilli</taxon>
        <taxon>Lactobacillales</taxon>
        <taxon>Carnobacteriaceae</taxon>
        <taxon>Alkalibacterium</taxon>
    </lineage>
</organism>
<comment type="caution">
    <text evidence="2">The sequence shown here is derived from an EMBL/GenBank/DDBJ whole genome shotgun (WGS) entry which is preliminary data.</text>
</comment>
<gene>
    <name evidence="2" type="ORF">GCM10008932_01990</name>
</gene>
<keyword evidence="1" id="KW-0812">Transmembrane</keyword>
<reference evidence="2 3" key="1">
    <citation type="journal article" date="2019" name="Int. J. Syst. Evol. Microbiol.">
        <title>The Global Catalogue of Microorganisms (GCM) 10K type strain sequencing project: providing services to taxonomists for standard genome sequencing and annotation.</title>
        <authorList>
            <consortium name="The Broad Institute Genomics Platform"/>
            <consortium name="The Broad Institute Genome Sequencing Center for Infectious Disease"/>
            <person name="Wu L."/>
            <person name="Ma J."/>
        </authorList>
    </citation>
    <scope>NUCLEOTIDE SEQUENCE [LARGE SCALE GENOMIC DNA]</scope>
    <source>
        <strain evidence="2 3">JCM 12662</strain>
    </source>
</reference>
<name>A0ABN0X1A6_9LACT</name>
<protein>
    <recommendedName>
        <fullName evidence="4">Prepilin-type N-terminal cleavage/methylation domain-containing protein</fullName>
    </recommendedName>
</protein>
<evidence type="ECO:0008006" key="4">
    <source>
        <dbReference type="Google" id="ProtNLM"/>
    </source>
</evidence>
<keyword evidence="1" id="KW-0472">Membrane</keyword>
<keyword evidence="1" id="KW-1133">Transmembrane helix</keyword>
<evidence type="ECO:0000313" key="2">
    <source>
        <dbReference type="EMBL" id="GAA0352608.1"/>
    </source>
</evidence>
<dbReference type="Proteomes" id="UP001501166">
    <property type="component" value="Unassembled WGS sequence"/>
</dbReference>
<keyword evidence="3" id="KW-1185">Reference proteome</keyword>
<proteinExistence type="predicted"/>